<reference evidence="2" key="1">
    <citation type="submission" date="2015-03" db="EMBL/GenBank/DDBJ databases">
        <authorList>
            <person name="Urmite Genomes"/>
        </authorList>
    </citation>
    <scope>NUCLEOTIDE SEQUENCE [LARGE SCALE GENOMIC DNA]</scope>
    <source>
        <strain evidence="2">FF10</strain>
    </source>
</reference>
<dbReference type="GO" id="GO:0003677">
    <property type="term" value="F:DNA binding"/>
    <property type="evidence" value="ECO:0007669"/>
    <property type="project" value="UniProtKB-KW"/>
</dbReference>
<dbReference type="InterPro" id="IPR009693">
    <property type="entry name" value="Glucitol_operon_activator"/>
</dbReference>
<sequence>MANLAIVLTVVILFQLVLTIYQIQHYQKFMASLVRKYQNTNDYQLVSEVVKSRFFSSIVALIYDKDKVIVEAYYLNGMTIFSKFKPYSQLVGQVLDKGLSSNMDDSKAGARRKAVEILVEKYA</sequence>
<dbReference type="RefSeq" id="WP_093649554.1">
    <property type="nucleotide sequence ID" value="NZ_CTEN01000001.1"/>
</dbReference>
<evidence type="ECO:0000313" key="1">
    <source>
        <dbReference type="EMBL" id="CQR23806.1"/>
    </source>
</evidence>
<keyword evidence="1" id="KW-0238">DNA-binding</keyword>
<evidence type="ECO:0000313" key="2">
    <source>
        <dbReference type="Proteomes" id="UP000198604"/>
    </source>
</evidence>
<name>A0A0E4H3E4_9STRE</name>
<dbReference type="Pfam" id="PF06923">
    <property type="entry name" value="GutM"/>
    <property type="match status" value="1"/>
</dbReference>
<proteinExistence type="predicted"/>
<gene>
    <name evidence="1" type="ORF">BN1356_00174</name>
</gene>
<accession>A0A0E4H3E4</accession>
<dbReference type="Proteomes" id="UP000198604">
    <property type="component" value="Unassembled WGS sequence"/>
</dbReference>
<organism evidence="1 2">
    <name type="scientific">Streptococcus varani</name>
    <dbReference type="NCBI Taxonomy" id="1608583"/>
    <lineage>
        <taxon>Bacteria</taxon>
        <taxon>Bacillati</taxon>
        <taxon>Bacillota</taxon>
        <taxon>Bacilli</taxon>
        <taxon>Lactobacillales</taxon>
        <taxon>Streptococcaceae</taxon>
        <taxon>Streptococcus</taxon>
    </lineage>
</organism>
<protein>
    <submittedName>
        <fullName evidence="1">DNA-binding transcriptional activator GutM</fullName>
    </submittedName>
</protein>
<dbReference type="STRING" id="1608583.BN1356_00174"/>
<dbReference type="AlphaFoldDB" id="A0A0E4H3E4"/>
<keyword evidence="2" id="KW-1185">Reference proteome</keyword>
<dbReference type="OrthoDB" id="2854696at2"/>
<dbReference type="EMBL" id="CTEN01000001">
    <property type="protein sequence ID" value="CQR23806.1"/>
    <property type="molecule type" value="Genomic_DNA"/>
</dbReference>